<sequence length="218" mass="23324">MSARFELKITSPVGLASADEAAGRALIDLAQVTPIRDGQAFVACTESRMLAIARCESSATNQCLVGADLLREPRSFNALAPRAFPPVDKLLEQELKRPSAATVTFNCRLLKKLAKALGSSDGQVTIIVSDDPTSPIKVVTRTGDIGLLMPVEPPIFVIEEYDPPAKRQASADECWRLQAQEYVDAHERSQASAAVTPQAQPAGSDIDRKSEGGQAHGD</sequence>
<dbReference type="KEGG" id="plm:Plim_4280"/>
<evidence type="ECO:0000313" key="2">
    <source>
        <dbReference type="EMBL" id="ADG70087.1"/>
    </source>
</evidence>
<keyword evidence="3" id="KW-1185">Reference proteome</keyword>
<geneLocation type="plasmid" evidence="2 3">
    <name>pPLIM01</name>
</geneLocation>
<evidence type="ECO:0000313" key="3">
    <source>
        <dbReference type="Proteomes" id="UP000002220"/>
    </source>
</evidence>
<dbReference type="EMBL" id="CP001745">
    <property type="protein sequence ID" value="ADG70087.1"/>
    <property type="molecule type" value="Genomic_DNA"/>
</dbReference>
<dbReference type="RefSeq" id="WP_013112518.1">
    <property type="nucleotide sequence ID" value="NC_014149.1"/>
</dbReference>
<accession>D5SZG7</accession>
<evidence type="ECO:0000256" key="1">
    <source>
        <dbReference type="SAM" id="MobiDB-lite"/>
    </source>
</evidence>
<dbReference type="AlphaFoldDB" id="D5SZG7"/>
<dbReference type="HOGENOM" id="CLU_1265980_0_0_0"/>
<keyword evidence="2" id="KW-0614">Plasmid</keyword>
<gene>
    <name evidence="2" type="ordered locus">Plim_4280</name>
</gene>
<feature type="region of interest" description="Disordered" evidence="1">
    <location>
        <begin position="186"/>
        <end position="218"/>
    </location>
</feature>
<protein>
    <submittedName>
        <fullName evidence="2">Uncharacterized protein</fullName>
    </submittedName>
</protein>
<feature type="compositionally biased region" description="Basic and acidic residues" evidence="1">
    <location>
        <begin position="205"/>
        <end position="218"/>
    </location>
</feature>
<reference evidence="2 3" key="1">
    <citation type="journal article" date="2010" name="Stand. Genomic Sci.">
        <title>Complete genome sequence of Planctomyces limnophilus type strain (Mu 290).</title>
        <authorList>
            <person name="Labutti K."/>
            <person name="Sikorski J."/>
            <person name="Schneider S."/>
            <person name="Nolan M."/>
            <person name="Lucas S."/>
            <person name="Glavina Del Rio T."/>
            <person name="Tice H."/>
            <person name="Cheng J.F."/>
            <person name="Goodwin L."/>
            <person name="Pitluck S."/>
            <person name="Liolios K."/>
            <person name="Ivanova N."/>
            <person name="Mavromatis K."/>
            <person name="Mikhailova N."/>
            <person name="Pati A."/>
            <person name="Chen A."/>
            <person name="Palaniappan K."/>
            <person name="Land M."/>
            <person name="Hauser L."/>
            <person name="Chang Y.J."/>
            <person name="Jeffries C.D."/>
            <person name="Tindall B.J."/>
            <person name="Rohde M."/>
            <person name="Goker M."/>
            <person name="Woyke T."/>
            <person name="Bristow J."/>
            <person name="Eisen J.A."/>
            <person name="Markowitz V."/>
            <person name="Hugenholtz P."/>
            <person name="Kyrpides N.C."/>
            <person name="Klenk H.P."/>
            <person name="Lapidus A."/>
        </authorList>
    </citation>
    <scope>NUCLEOTIDE SEQUENCE [LARGE SCALE GENOMIC DNA]</scope>
    <source>
        <strain evidence="3">ATCC 43296 / DSM 3776 / IFAM 1008 / Mu 290</strain>
        <plasmid evidence="2">pPLIM01</plasmid>
    </source>
</reference>
<organism evidence="2 3">
    <name type="scientific">Planctopirus limnophila (strain ATCC 43296 / DSM 3776 / IFAM 1008 / Mu 290)</name>
    <name type="common">Planctomyces limnophilus</name>
    <dbReference type="NCBI Taxonomy" id="521674"/>
    <lineage>
        <taxon>Bacteria</taxon>
        <taxon>Pseudomonadati</taxon>
        <taxon>Planctomycetota</taxon>
        <taxon>Planctomycetia</taxon>
        <taxon>Planctomycetales</taxon>
        <taxon>Planctomycetaceae</taxon>
        <taxon>Planctopirus</taxon>
    </lineage>
</organism>
<feature type="compositionally biased region" description="Polar residues" evidence="1">
    <location>
        <begin position="190"/>
        <end position="201"/>
    </location>
</feature>
<proteinExistence type="predicted"/>
<name>D5SZG7_PLAL2</name>
<dbReference type="Proteomes" id="UP000002220">
    <property type="component" value="Plasmid pPLIM01"/>
</dbReference>